<dbReference type="EC" id="6.3.4.15" evidence="3"/>
<name>A0A543FKT6_9MICO</name>
<dbReference type="Proteomes" id="UP000320235">
    <property type="component" value="Unassembled WGS sequence"/>
</dbReference>
<dbReference type="Gene3D" id="3.30.930.10">
    <property type="entry name" value="Bira Bifunctional Protein, Domain 2"/>
    <property type="match status" value="1"/>
</dbReference>
<organism evidence="5 6">
    <name type="scientific">Microbacterium kyungheense</name>
    <dbReference type="NCBI Taxonomy" id="1263636"/>
    <lineage>
        <taxon>Bacteria</taxon>
        <taxon>Bacillati</taxon>
        <taxon>Actinomycetota</taxon>
        <taxon>Actinomycetes</taxon>
        <taxon>Micrococcales</taxon>
        <taxon>Microbacteriaceae</taxon>
        <taxon>Microbacterium</taxon>
    </lineage>
</organism>
<feature type="domain" description="BPL/LPL catalytic" evidence="4">
    <location>
        <begin position="26"/>
        <end position="206"/>
    </location>
</feature>
<dbReference type="InterPro" id="IPR004408">
    <property type="entry name" value="Biotin_CoA_COase_ligase"/>
</dbReference>
<dbReference type="PANTHER" id="PTHR12835">
    <property type="entry name" value="BIOTIN PROTEIN LIGASE"/>
    <property type="match status" value="1"/>
</dbReference>
<dbReference type="Pfam" id="PF02237">
    <property type="entry name" value="BPL_C"/>
    <property type="match status" value="1"/>
</dbReference>
<evidence type="ECO:0000313" key="6">
    <source>
        <dbReference type="Proteomes" id="UP000320235"/>
    </source>
</evidence>
<dbReference type="GO" id="GO:0004077">
    <property type="term" value="F:biotin--[biotin carboxyl-carrier protein] ligase activity"/>
    <property type="evidence" value="ECO:0007669"/>
    <property type="project" value="UniProtKB-EC"/>
</dbReference>
<protein>
    <recommendedName>
        <fullName evidence="3">biotin--[biotin carboxyl-carrier protein] ligase</fullName>
        <ecNumber evidence="3">6.3.4.15</ecNumber>
    </recommendedName>
</protein>
<accession>A0A543FKT6</accession>
<keyword evidence="6" id="KW-1185">Reference proteome</keyword>
<dbReference type="InterPro" id="IPR045864">
    <property type="entry name" value="aa-tRNA-synth_II/BPL/LPL"/>
</dbReference>
<dbReference type="Gene3D" id="2.30.30.100">
    <property type="match status" value="1"/>
</dbReference>
<gene>
    <name evidence="5" type="ORF">FB391_0778</name>
</gene>
<dbReference type="PROSITE" id="PS51733">
    <property type="entry name" value="BPL_LPL_CATALYTIC"/>
    <property type="match status" value="1"/>
</dbReference>
<keyword evidence="1 5" id="KW-0436">Ligase</keyword>
<comment type="caution">
    <text evidence="5">The sequence shown here is derived from an EMBL/GenBank/DDBJ whole genome shotgun (WGS) entry which is preliminary data.</text>
</comment>
<reference evidence="5 6" key="1">
    <citation type="submission" date="2019-06" db="EMBL/GenBank/DDBJ databases">
        <title>Sequencing the genomes of 1000 actinobacteria strains.</title>
        <authorList>
            <person name="Klenk H.-P."/>
        </authorList>
    </citation>
    <scope>NUCLEOTIDE SEQUENCE [LARGE SCALE GENOMIC DNA]</scope>
    <source>
        <strain evidence="5 6">DSM 105492</strain>
    </source>
</reference>
<dbReference type="PANTHER" id="PTHR12835:SF5">
    <property type="entry name" value="BIOTIN--PROTEIN LIGASE"/>
    <property type="match status" value="1"/>
</dbReference>
<dbReference type="GO" id="GO:0005737">
    <property type="term" value="C:cytoplasm"/>
    <property type="evidence" value="ECO:0007669"/>
    <property type="project" value="TreeGrafter"/>
</dbReference>
<evidence type="ECO:0000256" key="2">
    <source>
        <dbReference type="ARBA" id="ARBA00023267"/>
    </source>
</evidence>
<dbReference type="NCBIfam" id="TIGR00121">
    <property type="entry name" value="birA_ligase"/>
    <property type="match status" value="1"/>
</dbReference>
<dbReference type="AlphaFoldDB" id="A0A543FKT6"/>
<dbReference type="Pfam" id="PF03099">
    <property type="entry name" value="BPL_LplA_LipB"/>
    <property type="match status" value="1"/>
</dbReference>
<dbReference type="InterPro" id="IPR004143">
    <property type="entry name" value="BPL_LPL_catalytic"/>
</dbReference>
<dbReference type="InterPro" id="IPR003142">
    <property type="entry name" value="BPL_C"/>
</dbReference>
<evidence type="ECO:0000256" key="1">
    <source>
        <dbReference type="ARBA" id="ARBA00022598"/>
    </source>
</evidence>
<evidence type="ECO:0000256" key="3">
    <source>
        <dbReference type="ARBA" id="ARBA00024227"/>
    </source>
</evidence>
<dbReference type="EMBL" id="VFPE01000001">
    <property type="protein sequence ID" value="TQM34490.1"/>
    <property type="molecule type" value="Genomic_DNA"/>
</dbReference>
<keyword evidence="2" id="KW-0092">Biotin</keyword>
<evidence type="ECO:0000259" key="4">
    <source>
        <dbReference type="PROSITE" id="PS51733"/>
    </source>
</evidence>
<sequence>MAIRAGAYRVVMSFPLEGYPLAAAVSPRVQVVPTTDSTNADVVRHVTDAPEEWPHLSLLLTTDQRAGRGRLDRTWVTPPGSALAVSVVVDVAAIPPAARGWVPLVAGAAMTRAVAAQLVGTVHSTTLKWPNDVLVDGRKVCGILAEIVPAHPDVVVIGSGVNTRMPAVDLPVDTATSFAALGQECDEDRLLADYLGALSEQLGALASAHGDAAAAGVLAEVEALCGTVGADVAVSLPDGETLRGRAQRIDADGRLVVLQDGEFESAVSAGDVVHVRRTT</sequence>
<dbReference type="SUPFAM" id="SSF55681">
    <property type="entry name" value="Class II aaRS and biotin synthetases"/>
    <property type="match status" value="1"/>
</dbReference>
<evidence type="ECO:0000313" key="5">
    <source>
        <dbReference type="EMBL" id="TQM34490.1"/>
    </source>
</evidence>
<proteinExistence type="predicted"/>